<feature type="transmembrane region" description="Helical" evidence="1">
    <location>
        <begin position="53"/>
        <end position="72"/>
    </location>
</feature>
<reference evidence="2 3" key="1">
    <citation type="submission" date="2019-06" db="EMBL/GenBank/DDBJ databases">
        <title>Genomic Encyclopedia of Type Strains, Phase IV (KMG-V): Genome sequencing to study the core and pangenomes of soil and plant-associated prokaryotes.</title>
        <authorList>
            <person name="Whitman W."/>
        </authorList>
    </citation>
    <scope>NUCLEOTIDE SEQUENCE [LARGE SCALE GENOMIC DNA]</scope>
    <source>
        <strain evidence="2 3">BR 11622</strain>
    </source>
</reference>
<comment type="caution">
    <text evidence="2">The sequence shown here is derived from an EMBL/GenBank/DDBJ whole genome shotgun (WGS) entry which is preliminary data.</text>
</comment>
<sequence length="358" mass="41203">MGTQSVRSAWRRALSYLKKCFLSTIIPSMFTALFLFILFVSTRHVFDFNIVNSQSYFGDIISASLINIVAYISDIIKSLFPWPFVFLVAFISIVYSQSAVTFMFGILRFVRKIKILGTEFELGDVVKRQIEGAAKELADTINSYSRDADIKIKSAAYERRIYETMSYFVDNHIAPYLQNGVETGNFRCTIYVQDYITSTNLYQLVEYFPRKNKKKTAGRVFSDRYGIIGKIWRSETSQVVGNLFHQNPSHNSKSQDEKIHIIMKDWGMHKDEAENAIKKPSYLCAPIFTPDSGKKIGLIFMDSEEKDTFLNGNIMESNKEEITQELQNHINDTFGRKLAEMEDEFSSLRILVDLKRGL</sequence>
<dbReference type="AlphaFoldDB" id="A0A560HGA0"/>
<evidence type="ECO:0008006" key="4">
    <source>
        <dbReference type="Google" id="ProtNLM"/>
    </source>
</evidence>
<keyword evidence="1" id="KW-0472">Membrane</keyword>
<accession>A0A560HGA0</accession>
<name>A0A560HGA0_9PROT</name>
<dbReference type="Proteomes" id="UP000315751">
    <property type="component" value="Unassembled WGS sequence"/>
</dbReference>
<protein>
    <recommendedName>
        <fullName evidence="4">GAF domain-containing protein</fullName>
    </recommendedName>
</protein>
<feature type="transmembrane region" description="Helical" evidence="1">
    <location>
        <begin position="84"/>
        <end position="107"/>
    </location>
</feature>
<organism evidence="2 3">
    <name type="scientific">Nitrospirillum amazonense</name>
    <dbReference type="NCBI Taxonomy" id="28077"/>
    <lineage>
        <taxon>Bacteria</taxon>
        <taxon>Pseudomonadati</taxon>
        <taxon>Pseudomonadota</taxon>
        <taxon>Alphaproteobacteria</taxon>
        <taxon>Rhodospirillales</taxon>
        <taxon>Azospirillaceae</taxon>
        <taxon>Nitrospirillum</taxon>
    </lineage>
</organism>
<evidence type="ECO:0000256" key="1">
    <source>
        <dbReference type="SAM" id="Phobius"/>
    </source>
</evidence>
<feature type="transmembrane region" description="Helical" evidence="1">
    <location>
        <begin position="20"/>
        <end position="41"/>
    </location>
</feature>
<keyword evidence="1" id="KW-1133">Transmembrane helix</keyword>
<evidence type="ECO:0000313" key="3">
    <source>
        <dbReference type="Proteomes" id="UP000315751"/>
    </source>
</evidence>
<proteinExistence type="predicted"/>
<keyword evidence="3" id="KW-1185">Reference proteome</keyword>
<keyword evidence="1" id="KW-0812">Transmembrane</keyword>
<dbReference type="EMBL" id="VITR01000002">
    <property type="protein sequence ID" value="TWB45468.1"/>
    <property type="molecule type" value="Genomic_DNA"/>
</dbReference>
<evidence type="ECO:0000313" key="2">
    <source>
        <dbReference type="EMBL" id="TWB45468.1"/>
    </source>
</evidence>
<gene>
    <name evidence="2" type="ORF">FBZ90_102426</name>
</gene>